<organism evidence="1">
    <name type="scientific">gut metagenome</name>
    <dbReference type="NCBI Taxonomy" id="749906"/>
    <lineage>
        <taxon>unclassified sequences</taxon>
        <taxon>metagenomes</taxon>
        <taxon>organismal metagenomes</taxon>
    </lineage>
</organism>
<sequence length="69" mass="7261">MKHLLNTFVIGSMLVASVSSCTAKFEDINSNPYQPGDLSADDYALGSAMNNLAGCVVSPDVNTAQFTDC</sequence>
<protein>
    <submittedName>
        <fullName evidence="1">Uncharacterized protein</fullName>
    </submittedName>
</protein>
<proteinExistence type="predicted"/>
<name>J9GLX7_9ZZZZ</name>
<dbReference type="AlphaFoldDB" id="J9GLX7"/>
<accession>J9GLX7</accession>
<reference evidence="1" key="1">
    <citation type="journal article" date="2012" name="PLoS ONE">
        <title>Gene sets for utilization of primary and secondary nutrition supplies in the distal gut of endangered iberian lynx.</title>
        <authorList>
            <person name="Alcaide M."/>
            <person name="Messina E."/>
            <person name="Richter M."/>
            <person name="Bargiela R."/>
            <person name="Peplies J."/>
            <person name="Huws S.A."/>
            <person name="Newbold C.J."/>
            <person name="Golyshin P.N."/>
            <person name="Simon M.A."/>
            <person name="Lopez G."/>
            <person name="Yakimov M.M."/>
            <person name="Ferrer M."/>
        </authorList>
    </citation>
    <scope>NUCLEOTIDE SEQUENCE</scope>
</reference>
<feature type="non-terminal residue" evidence="1">
    <location>
        <position position="69"/>
    </location>
</feature>
<evidence type="ECO:0000313" key="1">
    <source>
        <dbReference type="EMBL" id="EJX08479.1"/>
    </source>
</evidence>
<dbReference type="PROSITE" id="PS51257">
    <property type="entry name" value="PROKAR_LIPOPROTEIN"/>
    <property type="match status" value="1"/>
</dbReference>
<dbReference type="EMBL" id="AMCI01000615">
    <property type="protein sequence ID" value="EJX08479.1"/>
    <property type="molecule type" value="Genomic_DNA"/>
</dbReference>
<comment type="caution">
    <text evidence="1">The sequence shown here is derived from an EMBL/GenBank/DDBJ whole genome shotgun (WGS) entry which is preliminary data.</text>
</comment>
<gene>
    <name evidence="1" type="ORF">EVA_03410</name>
</gene>